<proteinExistence type="predicted"/>
<evidence type="ECO:0000256" key="1">
    <source>
        <dbReference type="SAM" id="MobiDB-lite"/>
    </source>
</evidence>
<protein>
    <submittedName>
        <fullName evidence="2">Uncharacterized protein</fullName>
    </submittedName>
</protein>
<dbReference type="STRING" id="77586.A0A0D9V8V8"/>
<dbReference type="EnsemblPlants" id="LPERR01G34650.1">
    <property type="protein sequence ID" value="LPERR01G34650.1"/>
    <property type="gene ID" value="LPERR01G34650"/>
</dbReference>
<dbReference type="Proteomes" id="UP000032180">
    <property type="component" value="Chromosome 1"/>
</dbReference>
<sequence length="300" mass="33385">MDPMQRIMELPAVARMVCANQQSVEKSCLLLSMFAMITTMSITILKNQSTSILQTSMVAMITAMAIATAKSQATSWLQTSILAMIMAIAKTSKVNDTKTHDCHGHEHSHCEEPISLHSVGEHACHDHEQGHEHHCCDEQKTPHTADVHSGHDHGHDNLEVEEIKDCDAELPRHHSHCCHEPHDQAKNATDSVQEHSISVDEPSDHHQHHQHNEEHKEENCGHHLKAKDCTPPPTDCSSRNCCSTTSTKGCGSKGKEICSSLQEDRTKQTSRCCRSYVKCSSRPRSCCSYNVVKLPEIVVE</sequence>
<keyword evidence="3" id="KW-1185">Reference proteome</keyword>
<reference evidence="2" key="3">
    <citation type="submission" date="2015-04" db="UniProtKB">
        <authorList>
            <consortium name="EnsemblPlants"/>
        </authorList>
    </citation>
    <scope>IDENTIFICATION</scope>
</reference>
<organism evidence="2 3">
    <name type="scientific">Leersia perrieri</name>
    <dbReference type="NCBI Taxonomy" id="77586"/>
    <lineage>
        <taxon>Eukaryota</taxon>
        <taxon>Viridiplantae</taxon>
        <taxon>Streptophyta</taxon>
        <taxon>Embryophyta</taxon>
        <taxon>Tracheophyta</taxon>
        <taxon>Spermatophyta</taxon>
        <taxon>Magnoliopsida</taxon>
        <taxon>Liliopsida</taxon>
        <taxon>Poales</taxon>
        <taxon>Poaceae</taxon>
        <taxon>BOP clade</taxon>
        <taxon>Oryzoideae</taxon>
        <taxon>Oryzeae</taxon>
        <taxon>Oryzinae</taxon>
        <taxon>Leersia</taxon>
    </lineage>
</organism>
<accession>A0A0D9V8V8</accession>
<feature type="region of interest" description="Disordered" evidence="1">
    <location>
        <begin position="177"/>
        <end position="219"/>
    </location>
</feature>
<evidence type="ECO:0000313" key="3">
    <source>
        <dbReference type="Proteomes" id="UP000032180"/>
    </source>
</evidence>
<dbReference type="eggNOG" id="KOG0207">
    <property type="taxonomic scope" value="Eukaryota"/>
</dbReference>
<feature type="compositionally biased region" description="Polar residues" evidence="1">
    <location>
        <begin position="186"/>
        <end position="196"/>
    </location>
</feature>
<evidence type="ECO:0000313" key="2">
    <source>
        <dbReference type="EnsemblPlants" id="LPERR01G34650.1"/>
    </source>
</evidence>
<dbReference type="Gramene" id="LPERR01G34650.1">
    <property type="protein sequence ID" value="LPERR01G34650.1"/>
    <property type="gene ID" value="LPERR01G34650"/>
</dbReference>
<reference evidence="3" key="2">
    <citation type="submission" date="2013-12" db="EMBL/GenBank/DDBJ databases">
        <authorList>
            <person name="Yu Y."/>
            <person name="Lee S."/>
            <person name="de Baynast K."/>
            <person name="Wissotski M."/>
            <person name="Liu L."/>
            <person name="Talag J."/>
            <person name="Goicoechea J."/>
            <person name="Angelova A."/>
            <person name="Jetty R."/>
            <person name="Kudrna D."/>
            <person name="Golser W."/>
            <person name="Rivera L."/>
            <person name="Zhang J."/>
            <person name="Wing R."/>
        </authorList>
    </citation>
    <scope>NUCLEOTIDE SEQUENCE</scope>
</reference>
<feature type="compositionally biased region" description="Basic and acidic residues" evidence="1">
    <location>
        <begin position="202"/>
        <end position="219"/>
    </location>
</feature>
<reference evidence="2 3" key="1">
    <citation type="submission" date="2012-08" db="EMBL/GenBank/DDBJ databases">
        <title>Oryza genome evolution.</title>
        <authorList>
            <person name="Wing R.A."/>
        </authorList>
    </citation>
    <scope>NUCLEOTIDE SEQUENCE</scope>
</reference>
<dbReference type="AlphaFoldDB" id="A0A0D9V8V8"/>
<name>A0A0D9V8V8_9ORYZ</name>
<dbReference type="HOGENOM" id="CLU_928622_0_0_1"/>